<name>A0A5M3VXK8_9ACTN</name>
<dbReference type="AlphaFoldDB" id="A0A5M3VXK8"/>
<sequence length="53" mass="5791">MCPCPAFQGLARQTPSETHPYNEERPMLPGCGSCQCSDEILSTLKPPRITQLG</sequence>
<dbReference type="Proteomes" id="UP000334990">
    <property type="component" value="Unassembled WGS sequence"/>
</dbReference>
<proteinExistence type="predicted"/>
<accession>A0A5M3VXK8</accession>
<comment type="caution">
    <text evidence="2">The sequence shown here is derived from an EMBL/GenBank/DDBJ whole genome shotgun (WGS) entry which is preliminary data.</text>
</comment>
<dbReference type="EMBL" id="BLAD01000051">
    <property type="protein sequence ID" value="GES01525.1"/>
    <property type="molecule type" value="Genomic_DNA"/>
</dbReference>
<keyword evidence="3" id="KW-1185">Reference proteome</keyword>
<evidence type="ECO:0000313" key="2">
    <source>
        <dbReference type="EMBL" id="GES01525.1"/>
    </source>
</evidence>
<evidence type="ECO:0000256" key="1">
    <source>
        <dbReference type="SAM" id="MobiDB-lite"/>
    </source>
</evidence>
<reference evidence="2 3" key="1">
    <citation type="submission" date="2019-10" db="EMBL/GenBank/DDBJ databases">
        <title>Whole genome shotgun sequence of Acrocarpospora corrugata NBRC 13972.</title>
        <authorList>
            <person name="Ichikawa N."/>
            <person name="Kimura A."/>
            <person name="Kitahashi Y."/>
            <person name="Komaki H."/>
            <person name="Oguchi A."/>
        </authorList>
    </citation>
    <scope>NUCLEOTIDE SEQUENCE [LARGE SCALE GENOMIC DNA]</scope>
    <source>
        <strain evidence="2 3">NBRC 13972</strain>
    </source>
</reference>
<feature type="region of interest" description="Disordered" evidence="1">
    <location>
        <begin position="1"/>
        <end position="24"/>
    </location>
</feature>
<protein>
    <submittedName>
        <fullName evidence="2">Uncharacterized protein</fullName>
    </submittedName>
</protein>
<evidence type="ECO:0000313" key="3">
    <source>
        <dbReference type="Proteomes" id="UP000334990"/>
    </source>
</evidence>
<organism evidence="2 3">
    <name type="scientific">Acrocarpospora corrugata</name>
    <dbReference type="NCBI Taxonomy" id="35763"/>
    <lineage>
        <taxon>Bacteria</taxon>
        <taxon>Bacillati</taxon>
        <taxon>Actinomycetota</taxon>
        <taxon>Actinomycetes</taxon>
        <taxon>Streptosporangiales</taxon>
        <taxon>Streptosporangiaceae</taxon>
        <taxon>Acrocarpospora</taxon>
    </lineage>
</organism>
<gene>
    <name evidence="2" type="ORF">Acor_35890</name>
</gene>